<dbReference type="Gene3D" id="3.40.366.10">
    <property type="entry name" value="Malonyl-Coenzyme A Acyl Carrier Protein, domain 2"/>
    <property type="match status" value="1"/>
</dbReference>
<evidence type="ECO:0000313" key="2">
    <source>
        <dbReference type="Proteomes" id="UP000294820"/>
    </source>
</evidence>
<organism evidence="1 2">
    <name type="scientific">Dickeya aquatica</name>
    <dbReference type="NCBI Taxonomy" id="1401087"/>
    <lineage>
        <taxon>Bacteria</taxon>
        <taxon>Pseudomonadati</taxon>
        <taxon>Pseudomonadota</taxon>
        <taxon>Gammaproteobacteria</taxon>
        <taxon>Enterobacterales</taxon>
        <taxon>Pectobacteriaceae</taxon>
        <taxon>Dickeya</taxon>
    </lineage>
</organism>
<gene>
    <name evidence="1" type="ORF">DAQ1742_00585</name>
</gene>
<dbReference type="Proteomes" id="UP000294820">
    <property type="component" value="Chromosome 1"/>
</dbReference>
<proteinExistence type="predicted"/>
<reference evidence="1 2" key="1">
    <citation type="submission" date="2016-09" db="EMBL/GenBank/DDBJ databases">
        <authorList>
            <person name="Reverchon S."/>
            <person name="Nasser W."/>
            <person name="Leonard S."/>
            <person name="Brochier C."/>
            <person name="Duprey A."/>
        </authorList>
    </citation>
    <scope>NUCLEOTIDE SEQUENCE [LARGE SCALE GENOMIC DNA]</scope>
    <source>
        <strain evidence="1 2">174/2</strain>
    </source>
</reference>
<name>A0A375A6R1_9GAMM</name>
<accession>A0A375A6R1</accession>
<dbReference type="KEGG" id="daq:DAQ1742_00585"/>
<keyword evidence="2" id="KW-1185">Reference proteome</keyword>
<dbReference type="EMBL" id="LT615367">
    <property type="protein sequence ID" value="SLM61677.1"/>
    <property type="molecule type" value="Genomic_DNA"/>
</dbReference>
<protein>
    <recommendedName>
        <fullName evidence="3">Malonyl CoA-acyl carrier protein transacylase</fullName>
    </recommendedName>
</protein>
<evidence type="ECO:0008006" key="3">
    <source>
        <dbReference type="Google" id="ProtNLM"/>
    </source>
</evidence>
<evidence type="ECO:0000313" key="1">
    <source>
        <dbReference type="EMBL" id="SLM61677.1"/>
    </source>
</evidence>
<dbReference type="AlphaFoldDB" id="A0A375A6R1"/>
<dbReference type="GO" id="GO:0016740">
    <property type="term" value="F:transferase activity"/>
    <property type="evidence" value="ECO:0007669"/>
    <property type="project" value="InterPro"/>
</dbReference>
<sequence length="259" mass="28368">MEKRCVVSENNVIGFFPGLGSRAVYQNIGEDLLKSGNKVIEQIYSEAAMAMGYGDHPEKMLINPVTLPEGKMERQGFIGASFLTHNLALAAQLSVRAQQQGQSLHFIAYSGESFGIINSAVASGALSVGDGIKIANFFTPYILLSSESSDEPFSQSVIDYFPPALKEQTLISEPYYVIALRGRNKLLTEAVTAAPDVHPSSLRHALKIARRLPSHAGRVTLQICALRLNSSQRAKRSSLERRKTCRFSSSARRVSIRPL</sequence>
<dbReference type="InterPro" id="IPR001227">
    <property type="entry name" value="Ac_transferase_dom_sf"/>
</dbReference>